<comment type="caution">
    <text evidence="2">The sequence shown here is derived from an EMBL/GenBank/DDBJ whole genome shotgun (WGS) entry which is preliminary data.</text>
</comment>
<dbReference type="Gene3D" id="1.20.58.520">
    <property type="entry name" value="Amidohydrolase"/>
    <property type="match status" value="1"/>
</dbReference>
<dbReference type="Gene3D" id="2.30.40.10">
    <property type="entry name" value="Urease, subunit C, domain 1"/>
    <property type="match status" value="1"/>
</dbReference>
<dbReference type="InterPro" id="IPR011059">
    <property type="entry name" value="Metal-dep_hydrolase_composite"/>
</dbReference>
<dbReference type="EMBL" id="QFPO01000003">
    <property type="protein sequence ID" value="PZQ18366.1"/>
    <property type="molecule type" value="Genomic_DNA"/>
</dbReference>
<evidence type="ECO:0000313" key="3">
    <source>
        <dbReference type="Proteomes" id="UP000249046"/>
    </source>
</evidence>
<proteinExistence type="predicted"/>
<dbReference type="PANTHER" id="PTHR43135:SF3">
    <property type="entry name" value="ALPHA-D-RIBOSE 1-METHYLPHOSPHONATE 5-TRIPHOSPHATE DIPHOSPHATASE"/>
    <property type="match status" value="1"/>
</dbReference>
<dbReference type="Gene3D" id="3.40.50.10910">
    <property type="entry name" value="Amidohydrolase"/>
    <property type="match status" value="1"/>
</dbReference>
<sequence length="642" mass="68119">MSIAGQTRGEMRVEVAEAERRIGLRFDDRGRGPDTRTRLRVDAQGRPMLLEVDGENYFKTPVAERFGRNAAEAHWTSAVDRGSGDADHFYVAHESSSELNAALVRALLRAPGHSLPLLPAGRARVERSLRRTLRGDAGEITATLYLIEGVGFAPAPIWLDDRLELVFEGSVWLAVARRDLTAAMASELVAAQDRVLRERQEARARSLARRSDGPVAFRGVRLYDAAAGTFADAMTVIVRGRHIAAVGPAAAVAIPDDAQIVDGQGGTLLPGLIDMHVHIAADSDGLIDIAAGVTSVRDLGNDLDTLRARREAFASGRLIGPRIFMAGLVDGPGPKAGPTRLLISTPEEARQAVATLADAGIPQVKLYSSLKPELVPVIAAAAHARGLRVSGHVPAGMTLEDVVRAGYDEVQHANFWMLNFMGPAVAAEINGLGRFTHTGQRGADLDLDSAEVRAFVALLREHRTVLDPTLAAMEDVLTGSAGQPPASLAAVADRLPPQILRAVSATGFAKDPAQRERYAQSAQRMRQLLQRLHAAGVPIVAGTDGYAASLSLAHELERYVAAGLSPADALYTATLGAARVLGEDTRIGSVEAGKFADLVLVDGDPARDLGALRRTRLVMKDGVSYAPDALFAAAGVAPASRP</sequence>
<organism evidence="2 3">
    <name type="scientific">Rhodanobacter denitrificans</name>
    <dbReference type="NCBI Taxonomy" id="666685"/>
    <lineage>
        <taxon>Bacteria</taxon>
        <taxon>Pseudomonadati</taxon>
        <taxon>Pseudomonadota</taxon>
        <taxon>Gammaproteobacteria</taxon>
        <taxon>Lysobacterales</taxon>
        <taxon>Rhodanobacteraceae</taxon>
        <taxon>Rhodanobacter</taxon>
    </lineage>
</organism>
<dbReference type="SUPFAM" id="SSF51338">
    <property type="entry name" value="Composite domain of metallo-dependent hydrolases"/>
    <property type="match status" value="1"/>
</dbReference>
<dbReference type="PANTHER" id="PTHR43135">
    <property type="entry name" value="ALPHA-D-RIBOSE 1-METHYLPHOSPHONATE 5-TRIPHOSPHATE DIPHOSPHATASE"/>
    <property type="match status" value="1"/>
</dbReference>
<dbReference type="InterPro" id="IPR032466">
    <property type="entry name" value="Metal_Hydrolase"/>
</dbReference>
<evidence type="ECO:0000313" key="2">
    <source>
        <dbReference type="EMBL" id="PZQ18366.1"/>
    </source>
</evidence>
<protein>
    <recommendedName>
        <fullName evidence="1">Amidohydrolase-related domain-containing protein</fullName>
    </recommendedName>
</protein>
<name>A0A2W5KMR8_9GAMM</name>
<dbReference type="SUPFAM" id="SSF51556">
    <property type="entry name" value="Metallo-dependent hydrolases"/>
    <property type="match status" value="1"/>
</dbReference>
<gene>
    <name evidence="2" type="ORF">DI564_03405</name>
</gene>
<dbReference type="Proteomes" id="UP000249046">
    <property type="component" value="Unassembled WGS sequence"/>
</dbReference>
<feature type="domain" description="Amidohydrolase-related" evidence="1">
    <location>
        <begin position="267"/>
        <end position="622"/>
    </location>
</feature>
<dbReference type="InterPro" id="IPR006680">
    <property type="entry name" value="Amidohydro-rel"/>
</dbReference>
<accession>A0A2W5KMR8</accession>
<dbReference type="Gene3D" id="3.30.110.90">
    <property type="entry name" value="Amidohydrolase"/>
    <property type="match status" value="1"/>
</dbReference>
<dbReference type="Pfam" id="PF01979">
    <property type="entry name" value="Amidohydro_1"/>
    <property type="match status" value="1"/>
</dbReference>
<evidence type="ECO:0000259" key="1">
    <source>
        <dbReference type="Pfam" id="PF01979"/>
    </source>
</evidence>
<reference evidence="2 3" key="1">
    <citation type="submission" date="2017-08" db="EMBL/GenBank/DDBJ databases">
        <title>Infants hospitalized years apart are colonized by the same room-sourced microbial strains.</title>
        <authorList>
            <person name="Brooks B."/>
            <person name="Olm M.R."/>
            <person name="Firek B.A."/>
            <person name="Baker R."/>
            <person name="Thomas B.C."/>
            <person name="Morowitz M.J."/>
            <person name="Banfield J.F."/>
        </authorList>
    </citation>
    <scope>NUCLEOTIDE SEQUENCE [LARGE SCALE GENOMIC DNA]</scope>
    <source>
        <strain evidence="2">S2_005_003_R2_42</strain>
    </source>
</reference>
<dbReference type="AlphaFoldDB" id="A0A2W5KMR8"/>
<dbReference type="GO" id="GO:0016810">
    <property type="term" value="F:hydrolase activity, acting on carbon-nitrogen (but not peptide) bonds"/>
    <property type="evidence" value="ECO:0007669"/>
    <property type="project" value="InterPro"/>
</dbReference>
<dbReference type="InterPro" id="IPR051781">
    <property type="entry name" value="Metallo-dep_Hydrolase"/>
</dbReference>